<dbReference type="KEGG" id="lmi:LMXM_11_0750"/>
<sequence length="205" mass="21920">MAATDQLRYAAQMIELARSEEREDGNPLTAVRCYITAMEVIASEASKRAAAIESNEARRFFLFQVRSKLEMYHERAELLLQVANGSGLLDKPSLSSGDAPTFQSTYPPGLFASGATNEKSDSSNGGVAFCSTGGGGSVLGIPLQPQQLAPPALPTQTPSSYDNPKEPPMSFYLKPDDDGTAEPPPVTPELDLDELMKNLGAPPEL</sequence>
<evidence type="ECO:0008006" key="4">
    <source>
        <dbReference type="Google" id="ProtNLM"/>
    </source>
</evidence>
<gene>
    <name evidence="2" type="ORF">LMXM_11_0750</name>
</gene>
<evidence type="ECO:0000256" key="1">
    <source>
        <dbReference type="SAM" id="MobiDB-lite"/>
    </source>
</evidence>
<organism evidence="2 3">
    <name type="scientific">Leishmania mexicana (strain MHOM/GT/2001/U1103)</name>
    <dbReference type="NCBI Taxonomy" id="929439"/>
    <lineage>
        <taxon>Eukaryota</taxon>
        <taxon>Discoba</taxon>
        <taxon>Euglenozoa</taxon>
        <taxon>Kinetoplastea</taxon>
        <taxon>Metakinetoplastina</taxon>
        <taxon>Trypanosomatida</taxon>
        <taxon>Trypanosomatidae</taxon>
        <taxon>Leishmaniinae</taxon>
        <taxon>Leishmania</taxon>
    </lineage>
</organism>
<protein>
    <recommendedName>
        <fullName evidence="4">MIT domain-containing protein</fullName>
    </recommendedName>
</protein>
<proteinExistence type="predicted"/>
<keyword evidence="3" id="KW-1185">Reference proteome</keyword>
<dbReference type="GeneID" id="13454852"/>
<dbReference type="PhylomeDB" id="E9ANM0"/>
<dbReference type="EMBL" id="FR799564">
    <property type="protein sequence ID" value="CBZ24531.1"/>
    <property type="molecule type" value="Genomic_DNA"/>
</dbReference>
<dbReference type="AlphaFoldDB" id="E9ANM0"/>
<feature type="compositionally biased region" description="Low complexity" evidence="1">
    <location>
        <begin position="142"/>
        <end position="158"/>
    </location>
</feature>
<name>E9ANM0_LEIMU</name>
<dbReference type="OrthoDB" id="277516at2759"/>
<dbReference type="Proteomes" id="UP000007259">
    <property type="component" value="Chromosome 11"/>
</dbReference>
<feature type="region of interest" description="Disordered" evidence="1">
    <location>
        <begin position="140"/>
        <end position="205"/>
    </location>
</feature>
<dbReference type="OMA" id="NTYERRF"/>
<accession>E9ANM0</accession>
<evidence type="ECO:0000313" key="3">
    <source>
        <dbReference type="Proteomes" id="UP000007259"/>
    </source>
</evidence>
<reference evidence="2 3" key="1">
    <citation type="journal article" date="2011" name="Genome Res.">
        <title>Chromosome and gene copy number variation allow major structural change between species and strains of Leishmania.</title>
        <authorList>
            <person name="Rogers M.B."/>
            <person name="Hilley J.D."/>
            <person name="Dickens N.J."/>
            <person name="Wilkes J."/>
            <person name="Bates P.A."/>
            <person name="Depledge D.P."/>
            <person name="Harris D."/>
            <person name="Her Y."/>
            <person name="Herzyk P."/>
            <person name="Imamura H."/>
            <person name="Otto T.D."/>
            <person name="Sanders M."/>
            <person name="Seeger K."/>
            <person name="Dujardin J.C."/>
            <person name="Berriman M."/>
            <person name="Smith D.F."/>
            <person name="Hertz-Fowler C."/>
            <person name="Mottram J.C."/>
        </authorList>
    </citation>
    <scope>NUCLEOTIDE SEQUENCE [LARGE SCALE GENOMIC DNA]</scope>
    <source>
        <strain evidence="2 3">MHOM/GT/2001/U1103</strain>
    </source>
</reference>
<dbReference type="VEuPathDB" id="TriTrypDB:LmxM.11.0750"/>
<evidence type="ECO:0000313" key="2">
    <source>
        <dbReference type="EMBL" id="CBZ24531.1"/>
    </source>
</evidence>
<dbReference type="RefSeq" id="XP_003873047.1">
    <property type="nucleotide sequence ID" value="XM_003872998.1"/>
</dbReference>